<dbReference type="Proteomes" id="UP000560000">
    <property type="component" value="Unassembled WGS sequence"/>
</dbReference>
<dbReference type="Pfam" id="PF09791">
    <property type="entry name" value="Oxidored-like"/>
    <property type="match status" value="1"/>
</dbReference>
<dbReference type="PANTHER" id="PTHR34610">
    <property type="entry name" value="SSL7007 PROTEIN"/>
    <property type="match status" value="1"/>
</dbReference>
<evidence type="ECO:0000313" key="2">
    <source>
        <dbReference type="EMBL" id="MBB6183318.1"/>
    </source>
</evidence>
<evidence type="ECO:0000313" key="3">
    <source>
        <dbReference type="Proteomes" id="UP000560000"/>
    </source>
</evidence>
<protein>
    <submittedName>
        <fullName evidence="2">Putative PIN family toxin of toxin-antitoxin system</fullName>
    </submittedName>
</protein>
<dbReference type="SUPFAM" id="SSF88723">
    <property type="entry name" value="PIN domain-like"/>
    <property type="match status" value="1"/>
</dbReference>
<dbReference type="PANTHER" id="PTHR34610:SF3">
    <property type="entry name" value="SSL7007 PROTEIN"/>
    <property type="match status" value="1"/>
</dbReference>
<dbReference type="InterPro" id="IPR029060">
    <property type="entry name" value="PIN-like_dom_sf"/>
</dbReference>
<dbReference type="EMBL" id="JACHET010000001">
    <property type="protein sequence ID" value="MBB6183318.1"/>
    <property type="molecule type" value="Genomic_DNA"/>
</dbReference>
<dbReference type="AlphaFoldDB" id="A0A841KMN9"/>
<dbReference type="OrthoDB" id="9802272at2"/>
<dbReference type="InterPro" id="IPR002850">
    <property type="entry name" value="PIN_toxin-like"/>
</dbReference>
<comment type="caution">
    <text evidence="2">The sequence shown here is derived from an EMBL/GenBank/DDBJ whole genome shotgun (WGS) entry which is preliminary data.</text>
</comment>
<feature type="domain" description="PIN" evidence="1">
    <location>
        <begin position="65"/>
        <end position="181"/>
    </location>
</feature>
<dbReference type="Pfam" id="PF13470">
    <property type="entry name" value="PIN_3"/>
    <property type="match status" value="1"/>
</dbReference>
<dbReference type="NCBIfam" id="TIGR00305">
    <property type="entry name" value="putative toxin-antitoxin system toxin component, PIN family"/>
    <property type="match status" value="1"/>
</dbReference>
<evidence type="ECO:0000259" key="1">
    <source>
        <dbReference type="SMART" id="SM00670"/>
    </source>
</evidence>
<dbReference type="SMART" id="SM00670">
    <property type="entry name" value="PINc"/>
    <property type="match status" value="1"/>
</dbReference>
<dbReference type="InterPro" id="IPR019180">
    <property type="entry name" value="Oxidoreductase-like_N"/>
</dbReference>
<accession>A0A841KMN9</accession>
<proteinExistence type="predicted"/>
<dbReference type="RefSeq" id="WP_081945137.1">
    <property type="nucleotide sequence ID" value="NZ_JACHET010000001.1"/>
</dbReference>
<organism evidence="2 3">
    <name type="scientific">Oleiagrimonas soli</name>
    <dbReference type="NCBI Taxonomy" id="1543381"/>
    <lineage>
        <taxon>Bacteria</taxon>
        <taxon>Pseudomonadati</taxon>
        <taxon>Pseudomonadota</taxon>
        <taxon>Gammaproteobacteria</taxon>
        <taxon>Lysobacterales</taxon>
        <taxon>Rhodanobacteraceae</taxon>
        <taxon>Oleiagrimonas</taxon>
    </lineage>
</organism>
<sequence length="208" mass="23442">MPIEDDPRPLAPEKPLPSDCCGSGCEPCILDAYEDELEHHHLALEAWFLRHPPGASDTDRSALHPRLVLDTNVLLDLYVFRDPNWKPLLELIESGRCDAVTSPACRDEFLHVLQYPLFELRPAQRVCAIEAFDAVHRCIEVPEDEAQTLPRCKDPDDQKFLQLALAADADVLLSKDKALLKLARRLRKLGLFEVCPPKAWLDEHAPAA</sequence>
<reference evidence="2 3" key="1">
    <citation type="submission" date="2020-08" db="EMBL/GenBank/DDBJ databases">
        <title>Genomic Encyclopedia of Type Strains, Phase IV (KMG-IV): sequencing the most valuable type-strain genomes for metagenomic binning, comparative biology and taxonomic classification.</title>
        <authorList>
            <person name="Goeker M."/>
        </authorList>
    </citation>
    <scope>NUCLEOTIDE SEQUENCE [LARGE SCALE GENOMIC DNA]</scope>
    <source>
        <strain evidence="2 3">DSM 107085</strain>
    </source>
</reference>
<gene>
    <name evidence="2" type="ORF">HNQ86_000663</name>
</gene>
<dbReference type="InterPro" id="IPR002716">
    <property type="entry name" value="PIN_dom"/>
</dbReference>
<name>A0A841KMN9_9GAMM</name>